<comment type="caution">
    <text evidence="3">The sequence shown here is derived from an EMBL/GenBank/DDBJ whole genome shotgun (WGS) entry which is preliminary data.</text>
</comment>
<evidence type="ECO:0000256" key="1">
    <source>
        <dbReference type="SAM" id="MobiDB-lite"/>
    </source>
</evidence>
<keyword evidence="2" id="KW-0812">Transmembrane</keyword>
<feature type="region of interest" description="Disordered" evidence="1">
    <location>
        <begin position="51"/>
        <end position="81"/>
    </location>
</feature>
<reference evidence="3 4" key="1">
    <citation type="submission" date="2019-12" db="EMBL/GenBank/DDBJ databases">
        <authorList>
            <person name="Alioto T."/>
            <person name="Alioto T."/>
            <person name="Gomez Garrido J."/>
        </authorList>
    </citation>
    <scope>NUCLEOTIDE SEQUENCE [LARGE SCALE GENOMIC DNA]</scope>
</reference>
<accession>A0A8S0Q2K9</accession>
<protein>
    <submittedName>
        <fullName evidence="3">Uncharacterized protein</fullName>
    </submittedName>
</protein>
<name>A0A8S0Q2K9_OLEEU</name>
<evidence type="ECO:0000313" key="3">
    <source>
        <dbReference type="EMBL" id="CAA2961110.1"/>
    </source>
</evidence>
<gene>
    <name evidence="3" type="ORF">OLEA9_A057228</name>
</gene>
<dbReference type="AlphaFoldDB" id="A0A8S0Q2K9"/>
<keyword evidence="4" id="KW-1185">Reference proteome</keyword>
<evidence type="ECO:0000256" key="2">
    <source>
        <dbReference type="SAM" id="Phobius"/>
    </source>
</evidence>
<organism evidence="3 4">
    <name type="scientific">Olea europaea subsp. europaea</name>
    <dbReference type="NCBI Taxonomy" id="158383"/>
    <lineage>
        <taxon>Eukaryota</taxon>
        <taxon>Viridiplantae</taxon>
        <taxon>Streptophyta</taxon>
        <taxon>Embryophyta</taxon>
        <taxon>Tracheophyta</taxon>
        <taxon>Spermatophyta</taxon>
        <taxon>Magnoliopsida</taxon>
        <taxon>eudicotyledons</taxon>
        <taxon>Gunneridae</taxon>
        <taxon>Pentapetalae</taxon>
        <taxon>asterids</taxon>
        <taxon>lamiids</taxon>
        <taxon>Lamiales</taxon>
        <taxon>Oleaceae</taxon>
        <taxon>Oleeae</taxon>
        <taxon>Olea</taxon>
    </lineage>
</organism>
<sequence length="107" mass="11604">MSDSLSTSETNNFQMVSSLLTLWRCGCGMPAMVIGGWINVGMIQKVMPSTSFEGSRRRKLTSSKKDKTSHVSAKQSAKPSYPSISVLSYSTVEIETAESFASSTPDK</sequence>
<dbReference type="Proteomes" id="UP000594638">
    <property type="component" value="Unassembled WGS sequence"/>
</dbReference>
<evidence type="ECO:0000313" key="4">
    <source>
        <dbReference type="Proteomes" id="UP000594638"/>
    </source>
</evidence>
<feature type="compositionally biased region" description="Polar residues" evidence="1">
    <location>
        <begin position="70"/>
        <end position="81"/>
    </location>
</feature>
<dbReference type="EMBL" id="CACTIH010000499">
    <property type="protein sequence ID" value="CAA2961110.1"/>
    <property type="molecule type" value="Genomic_DNA"/>
</dbReference>
<feature type="transmembrane region" description="Helical" evidence="2">
    <location>
        <begin position="20"/>
        <end position="40"/>
    </location>
</feature>
<keyword evidence="2" id="KW-1133">Transmembrane helix</keyword>
<keyword evidence="2" id="KW-0472">Membrane</keyword>
<dbReference type="Gramene" id="OE9A057228T1">
    <property type="protein sequence ID" value="OE9A057228C1"/>
    <property type="gene ID" value="OE9A057228"/>
</dbReference>
<proteinExistence type="predicted"/>